<gene>
    <name evidence="1" type="ORF">MKW98_021368</name>
</gene>
<keyword evidence="2" id="KW-1185">Reference proteome</keyword>
<evidence type="ECO:0000313" key="2">
    <source>
        <dbReference type="Proteomes" id="UP001202328"/>
    </source>
</evidence>
<reference evidence="1" key="1">
    <citation type="submission" date="2022-04" db="EMBL/GenBank/DDBJ databases">
        <title>A functionally conserved STORR gene fusion in Papaver species that diverged 16.8 million years ago.</title>
        <authorList>
            <person name="Catania T."/>
        </authorList>
    </citation>
    <scope>NUCLEOTIDE SEQUENCE</scope>
    <source>
        <strain evidence="1">S-188037</strain>
    </source>
</reference>
<sequence length="68" mass="8471">MEGPIEFAKDITKWLNGMSQRWSLKYSKNDSTDPDAMDVFYHRYMYSYRFRQEILHRNFVKWVYYTSK</sequence>
<dbReference type="Proteomes" id="UP001202328">
    <property type="component" value="Unassembled WGS sequence"/>
</dbReference>
<dbReference type="EMBL" id="JAJJMB010008983">
    <property type="protein sequence ID" value="KAI3917606.1"/>
    <property type="molecule type" value="Genomic_DNA"/>
</dbReference>
<organism evidence="1 2">
    <name type="scientific">Papaver atlanticum</name>
    <dbReference type="NCBI Taxonomy" id="357466"/>
    <lineage>
        <taxon>Eukaryota</taxon>
        <taxon>Viridiplantae</taxon>
        <taxon>Streptophyta</taxon>
        <taxon>Embryophyta</taxon>
        <taxon>Tracheophyta</taxon>
        <taxon>Spermatophyta</taxon>
        <taxon>Magnoliopsida</taxon>
        <taxon>Ranunculales</taxon>
        <taxon>Papaveraceae</taxon>
        <taxon>Papaveroideae</taxon>
        <taxon>Papaver</taxon>
    </lineage>
</organism>
<proteinExistence type="predicted"/>
<evidence type="ECO:0000313" key="1">
    <source>
        <dbReference type="EMBL" id="KAI3917606.1"/>
    </source>
</evidence>
<protein>
    <submittedName>
        <fullName evidence="1">Uncharacterized protein</fullName>
    </submittedName>
</protein>
<comment type="caution">
    <text evidence="1">The sequence shown here is derived from an EMBL/GenBank/DDBJ whole genome shotgun (WGS) entry which is preliminary data.</text>
</comment>
<dbReference type="AlphaFoldDB" id="A0AAD4SRS5"/>
<accession>A0AAD4SRS5</accession>
<name>A0AAD4SRS5_9MAGN</name>